<reference evidence="2 3" key="1">
    <citation type="submission" date="2021-06" db="EMBL/GenBank/DDBJ databases">
        <title>Genome sequence of Babesia caballi.</title>
        <authorList>
            <person name="Yamagishi J."/>
            <person name="Kidaka T."/>
            <person name="Ochi A."/>
        </authorList>
    </citation>
    <scope>NUCLEOTIDE SEQUENCE [LARGE SCALE GENOMIC DNA]</scope>
    <source>
        <strain evidence="2">USDA-D6B2</strain>
    </source>
</reference>
<accession>A0AAV4LVS6</accession>
<gene>
    <name evidence="2" type="ORF">BcabD6B2_31400</name>
</gene>
<name>A0AAV4LVS6_BABCB</name>
<keyword evidence="3" id="KW-1185">Reference proteome</keyword>
<dbReference type="RefSeq" id="XP_067715774.1">
    <property type="nucleotide sequence ID" value="XM_067859673.1"/>
</dbReference>
<evidence type="ECO:0000256" key="1">
    <source>
        <dbReference type="SAM" id="MobiDB-lite"/>
    </source>
</evidence>
<evidence type="ECO:0000313" key="2">
    <source>
        <dbReference type="EMBL" id="GIX63705.1"/>
    </source>
</evidence>
<comment type="caution">
    <text evidence="2">The sequence shown here is derived from an EMBL/GenBank/DDBJ whole genome shotgun (WGS) entry which is preliminary data.</text>
</comment>
<dbReference type="AlphaFoldDB" id="A0AAV4LVS6"/>
<sequence length="323" mass="35461">MAVCDEERDAVAEALIAAASSLAHLGVRTTRLGELFEAIVAQSPVAIASWDYGALALPTRVRLLHAMARFGTVNDNLERAFGAVVRECESRIKESGDAVSFSGFDAEVHRQLYDTYISLLVAGLASTSEAGSLAKSEFLLEHLPAYHWFRHQEALCAEFTASPHYVQLKVSHTMFAACVAEHSSAAGTRGRRAAHHGGVLRPRGAGLCGLRRQARDGQPAHLLRPRRRRASLVDPPERRLARRDRQQDRVIHAHRRDFCEGRGPPAALGVERGHGFPARVGHADYGGAGALPAQRHQSRQDQRRDCDRVKYLIFEVVGCCTVL</sequence>
<organism evidence="2 3">
    <name type="scientific">Babesia caballi</name>
    <dbReference type="NCBI Taxonomy" id="5871"/>
    <lineage>
        <taxon>Eukaryota</taxon>
        <taxon>Sar</taxon>
        <taxon>Alveolata</taxon>
        <taxon>Apicomplexa</taxon>
        <taxon>Aconoidasida</taxon>
        <taxon>Piroplasmida</taxon>
        <taxon>Babesiidae</taxon>
        <taxon>Babesia</taxon>
    </lineage>
</organism>
<protein>
    <submittedName>
        <fullName evidence="2">C4-dicarboxylate transport sensor protein DctB</fullName>
    </submittedName>
</protein>
<dbReference type="Proteomes" id="UP001497744">
    <property type="component" value="Unassembled WGS sequence"/>
</dbReference>
<dbReference type="EMBL" id="BPLF01000002">
    <property type="protein sequence ID" value="GIX63705.1"/>
    <property type="molecule type" value="Genomic_DNA"/>
</dbReference>
<dbReference type="GeneID" id="94195186"/>
<feature type="compositionally biased region" description="Basic and acidic residues" evidence="1">
    <location>
        <begin position="235"/>
        <end position="248"/>
    </location>
</feature>
<evidence type="ECO:0000313" key="3">
    <source>
        <dbReference type="Proteomes" id="UP001497744"/>
    </source>
</evidence>
<feature type="region of interest" description="Disordered" evidence="1">
    <location>
        <begin position="216"/>
        <end position="248"/>
    </location>
</feature>
<proteinExistence type="predicted"/>